<name>A0A7C9RF67_9BRAD</name>
<protein>
    <submittedName>
        <fullName evidence="2">Uncharacterized protein</fullName>
    </submittedName>
</protein>
<dbReference type="AlphaFoldDB" id="A0A7C9RF67"/>
<dbReference type="Proteomes" id="UP000480266">
    <property type="component" value="Unassembled WGS sequence"/>
</dbReference>
<feature type="chain" id="PRO_5028910529" evidence="1">
    <location>
        <begin position="20"/>
        <end position="124"/>
    </location>
</feature>
<proteinExistence type="predicted"/>
<organism evidence="2 3">
    <name type="scientific">Candidatus Afipia apatlaquensis</name>
    <dbReference type="NCBI Taxonomy" id="2712852"/>
    <lineage>
        <taxon>Bacteria</taxon>
        <taxon>Pseudomonadati</taxon>
        <taxon>Pseudomonadota</taxon>
        <taxon>Alphaproteobacteria</taxon>
        <taxon>Hyphomicrobiales</taxon>
        <taxon>Nitrobacteraceae</taxon>
        <taxon>Afipia</taxon>
    </lineage>
</organism>
<gene>
    <name evidence="2" type="ORF">G4V63_12030</name>
</gene>
<evidence type="ECO:0000313" key="2">
    <source>
        <dbReference type="EMBL" id="NGX95923.1"/>
    </source>
</evidence>
<keyword evidence="3" id="KW-1185">Reference proteome</keyword>
<dbReference type="EMBL" id="JAAMRR010000630">
    <property type="protein sequence ID" value="NGX95923.1"/>
    <property type="molecule type" value="Genomic_DNA"/>
</dbReference>
<reference evidence="2" key="1">
    <citation type="submission" date="2020-02" db="EMBL/GenBank/DDBJ databases">
        <title>Draft genome sequence of Candidatus Afipia apatlaquensis IBT-C3, a potential strain for decolorization of textile dyes.</title>
        <authorList>
            <person name="Sanchez-Reyes A."/>
            <person name="Breton-Deval L."/>
            <person name="Mangelson H."/>
            <person name="Sanchez-Flores A."/>
        </authorList>
    </citation>
    <scope>NUCLEOTIDE SEQUENCE [LARGE SCALE GENOMIC DNA]</scope>
    <source>
        <strain evidence="2">IBT-C3</strain>
    </source>
</reference>
<evidence type="ECO:0000313" key="3">
    <source>
        <dbReference type="Proteomes" id="UP000480266"/>
    </source>
</evidence>
<sequence length="124" mass="13393">MKPAIFLLIMIVAATSAWAEDRPLTLPEIVVGGERAASPAAERCVEVQIGSSWAFNCLNQKLKRQVDSVNPSMNVAPLDARSGDTKVGVINIPGVQQQYGRNFGISVFPYRPASPTFTSPIGRH</sequence>
<keyword evidence="1" id="KW-0732">Signal</keyword>
<accession>A0A7C9RF67</accession>
<comment type="caution">
    <text evidence="2">The sequence shown here is derived from an EMBL/GenBank/DDBJ whole genome shotgun (WGS) entry which is preliminary data.</text>
</comment>
<evidence type="ECO:0000256" key="1">
    <source>
        <dbReference type="SAM" id="SignalP"/>
    </source>
</evidence>
<feature type="signal peptide" evidence="1">
    <location>
        <begin position="1"/>
        <end position="19"/>
    </location>
</feature>